<dbReference type="RefSeq" id="WP_086498313.1">
    <property type="nucleotide sequence ID" value="NZ_MSSV01000002.1"/>
</dbReference>
<gene>
    <name evidence="3" type="ORF">ESW18_05980</name>
    <name evidence="2" type="ORF">LV84_01929</name>
</gene>
<dbReference type="InterPro" id="IPR013216">
    <property type="entry name" value="Methyltransf_11"/>
</dbReference>
<dbReference type="Proteomes" id="UP000321927">
    <property type="component" value="Unassembled WGS sequence"/>
</dbReference>
<dbReference type="SUPFAM" id="SSF53335">
    <property type="entry name" value="S-adenosyl-L-methionine-dependent methyltransferases"/>
    <property type="match status" value="1"/>
</dbReference>
<evidence type="ECO:0000313" key="5">
    <source>
        <dbReference type="Proteomes" id="UP000321927"/>
    </source>
</evidence>
<dbReference type="OrthoDB" id="3896938at2"/>
<reference evidence="3 5" key="2">
    <citation type="submission" date="2019-08" db="EMBL/GenBank/DDBJ databases">
        <title>Genome of Algoriphagus ratkowskyi IC026.</title>
        <authorList>
            <person name="Bowman J.P."/>
        </authorList>
    </citation>
    <scope>NUCLEOTIDE SEQUENCE [LARGE SCALE GENOMIC DNA]</scope>
    <source>
        <strain evidence="3 5">IC026</strain>
    </source>
</reference>
<evidence type="ECO:0000313" key="4">
    <source>
        <dbReference type="Proteomes" id="UP000249115"/>
    </source>
</evidence>
<evidence type="ECO:0000313" key="2">
    <source>
        <dbReference type="EMBL" id="PZX57800.1"/>
    </source>
</evidence>
<sequence>MIKKYTIDWVSSIEPKNSKKLNELSQKMGDYYTNNTVYYDDISNGEFRWKDESFLPCQKIVELAKVSPKILEIGCGESPILKIFPELIPKYSGIDFSPNIIANNQRKYQEADFSVINDPYSYPYKDEQFDLIFSVFVIEHTVFPQKFLDECIRMLKPGGKIIVLAPNYLDHGFMSSQQVSRNLSSGRELLQKGNILGALRATLYNKYLIPQKCRALMGEIPGFYINTNPICFQIDLFEPDVDAVYVVSEKEIGIYMDQRGLQKIDRSPELSDFLFRRKLCFQIFKKAK</sequence>
<keyword evidence="2" id="KW-0808">Transferase</keyword>
<dbReference type="Proteomes" id="UP000249115">
    <property type="component" value="Unassembled WGS sequence"/>
</dbReference>
<comment type="caution">
    <text evidence="2">The sequence shown here is derived from an EMBL/GenBank/DDBJ whole genome shotgun (WGS) entry which is preliminary data.</text>
</comment>
<reference evidence="2 4" key="1">
    <citation type="submission" date="2018-06" db="EMBL/GenBank/DDBJ databases">
        <title>Genomic Encyclopedia of Archaeal and Bacterial Type Strains, Phase II (KMG-II): from individual species to whole genera.</title>
        <authorList>
            <person name="Goeker M."/>
        </authorList>
    </citation>
    <scope>NUCLEOTIDE SEQUENCE [LARGE SCALE GENOMIC DNA]</scope>
    <source>
        <strain evidence="2 4">DSM 22686</strain>
    </source>
</reference>
<proteinExistence type="predicted"/>
<dbReference type="GO" id="GO:0032259">
    <property type="term" value="P:methylation"/>
    <property type="evidence" value="ECO:0007669"/>
    <property type="project" value="UniProtKB-KW"/>
</dbReference>
<dbReference type="EMBL" id="VORV01000003">
    <property type="protein sequence ID" value="TXD79064.1"/>
    <property type="molecule type" value="Genomic_DNA"/>
</dbReference>
<dbReference type="AlphaFoldDB" id="A0A2W7RHE4"/>
<accession>A0A2W7RHE4</accession>
<protein>
    <submittedName>
        <fullName evidence="3">Class I SAM-dependent methyltransferase</fullName>
    </submittedName>
    <submittedName>
        <fullName evidence="2">Methyltransferase family protein</fullName>
    </submittedName>
</protein>
<evidence type="ECO:0000313" key="3">
    <source>
        <dbReference type="EMBL" id="TXD79064.1"/>
    </source>
</evidence>
<dbReference type="InterPro" id="IPR029063">
    <property type="entry name" value="SAM-dependent_MTases_sf"/>
</dbReference>
<organism evidence="2 4">
    <name type="scientific">Algoriphagus ratkowskyi</name>
    <dbReference type="NCBI Taxonomy" id="57028"/>
    <lineage>
        <taxon>Bacteria</taxon>
        <taxon>Pseudomonadati</taxon>
        <taxon>Bacteroidota</taxon>
        <taxon>Cytophagia</taxon>
        <taxon>Cytophagales</taxon>
        <taxon>Cyclobacteriaceae</taxon>
        <taxon>Algoriphagus</taxon>
    </lineage>
</organism>
<feature type="domain" description="Methyltransferase type 11" evidence="1">
    <location>
        <begin position="71"/>
        <end position="163"/>
    </location>
</feature>
<keyword evidence="5" id="KW-1185">Reference proteome</keyword>
<dbReference type="GO" id="GO:0008757">
    <property type="term" value="F:S-adenosylmethionine-dependent methyltransferase activity"/>
    <property type="evidence" value="ECO:0007669"/>
    <property type="project" value="InterPro"/>
</dbReference>
<dbReference type="EMBL" id="QKZU01000006">
    <property type="protein sequence ID" value="PZX57800.1"/>
    <property type="molecule type" value="Genomic_DNA"/>
</dbReference>
<dbReference type="Gene3D" id="3.40.50.150">
    <property type="entry name" value="Vaccinia Virus protein VP39"/>
    <property type="match status" value="1"/>
</dbReference>
<evidence type="ECO:0000259" key="1">
    <source>
        <dbReference type="Pfam" id="PF08241"/>
    </source>
</evidence>
<keyword evidence="2" id="KW-0489">Methyltransferase</keyword>
<dbReference type="PANTHER" id="PTHR43861">
    <property type="entry name" value="TRANS-ACONITATE 2-METHYLTRANSFERASE-RELATED"/>
    <property type="match status" value="1"/>
</dbReference>
<dbReference type="CDD" id="cd02440">
    <property type="entry name" value="AdoMet_MTases"/>
    <property type="match status" value="1"/>
</dbReference>
<dbReference type="Pfam" id="PF08241">
    <property type="entry name" value="Methyltransf_11"/>
    <property type="match status" value="1"/>
</dbReference>
<name>A0A2W7RHE4_9BACT</name>